<accession>A0ABT1BZW3</accession>
<keyword evidence="2 6" id="KW-0812">Transmembrane</keyword>
<evidence type="ECO:0000256" key="2">
    <source>
        <dbReference type="ARBA" id="ARBA00022692"/>
    </source>
</evidence>
<feature type="transmembrane region" description="Helical" evidence="6">
    <location>
        <begin position="70"/>
        <end position="90"/>
    </location>
</feature>
<keyword evidence="4 6" id="KW-1133">Transmembrane helix</keyword>
<evidence type="ECO:0000313" key="8">
    <source>
        <dbReference type="EMBL" id="MCO6026617.1"/>
    </source>
</evidence>
<dbReference type="Proteomes" id="UP001204015">
    <property type="component" value="Unassembled WGS sequence"/>
</dbReference>
<feature type="domain" description="ResB-like" evidence="7">
    <location>
        <begin position="65"/>
        <end position="182"/>
    </location>
</feature>
<dbReference type="RefSeq" id="WP_252761966.1">
    <property type="nucleotide sequence ID" value="NZ_JAMXLY010000090.1"/>
</dbReference>
<evidence type="ECO:0000256" key="3">
    <source>
        <dbReference type="ARBA" id="ARBA00022748"/>
    </source>
</evidence>
<name>A0ABT1BZW3_9BACT</name>
<dbReference type="EMBL" id="JAMXLY010000090">
    <property type="protein sequence ID" value="MCO6026617.1"/>
    <property type="molecule type" value="Genomic_DNA"/>
</dbReference>
<feature type="transmembrane region" description="Helical" evidence="6">
    <location>
        <begin position="35"/>
        <end position="58"/>
    </location>
</feature>
<dbReference type="PANTHER" id="PTHR31566">
    <property type="entry name" value="CYTOCHROME C BIOGENESIS PROTEIN CCS1, CHLOROPLASTIC"/>
    <property type="match status" value="1"/>
</dbReference>
<comment type="subcellular location">
    <subcellularLocation>
        <location evidence="1">Membrane</location>
        <topology evidence="1">Multi-pass membrane protein</topology>
    </subcellularLocation>
</comment>
<feature type="transmembrane region" description="Helical" evidence="6">
    <location>
        <begin position="194"/>
        <end position="215"/>
    </location>
</feature>
<evidence type="ECO:0000256" key="1">
    <source>
        <dbReference type="ARBA" id="ARBA00004141"/>
    </source>
</evidence>
<dbReference type="PANTHER" id="PTHR31566:SF0">
    <property type="entry name" value="CYTOCHROME C BIOGENESIS PROTEIN CCS1, CHLOROPLASTIC"/>
    <property type="match status" value="1"/>
</dbReference>
<evidence type="ECO:0000313" key="9">
    <source>
        <dbReference type="Proteomes" id="UP001204015"/>
    </source>
</evidence>
<keyword evidence="5 6" id="KW-0472">Membrane</keyword>
<evidence type="ECO:0000256" key="6">
    <source>
        <dbReference type="SAM" id="Phobius"/>
    </source>
</evidence>
<dbReference type="InterPro" id="IPR023494">
    <property type="entry name" value="Cyt_c_bgen_Ccs1/CcsB/ResB"/>
</dbReference>
<reference evidence="8 9" key="1">
    <citation type="submission" date="2022-06" db="EMBL/GenBank/DDBJ databases">
        <title>A taxonomic note on the genus Prevotella: Description of four novel genera and emended description of the genera Hallella and Xylanibacter.</title>
        <authorList>
            <person name="Hitch T.C.A."/>
        </authorList>
    </citation>
    <scope>NUCLEOTIDE SEQUENCE [LARGE SCALE GENOMIC DNA]</scope>
    <source>
        <strain evidence="8 9">DSM 100619</strain>
    </source>
</reference>
<evidence type="ECO:0000256" key="4">
    <source>
        <dbReference type="ARBA" id="ARBA00022989"/>
    </source>
</evidence>
<comment type="caution">
    <text evidence="8">The sequence shown here is derived from an EMBL/GenBank/DDBJ whole genome shotgun (WGS) entry which is preliminary data.</text>
</comment>
<keyword evidence="9" id="KW-1185">Reference proteome</keyword>
<evidence type="ECO:0000259" key="7">
    <source>
        <dbReference type="Pfam" id="PF05140"/>
    </source>
</evidence>
<keyword evidence="3" id="KW-0201">Cytochrome c-type biogenesis</keyword>
<gene>
    <name evidence="8" type="ORF">NG821_12360</name>
</gene>
<protein>
    <submittedName>
        <fullName evidence="8">Cytochrome c biogenesis protein ResB</fullName>
    </submittedName>
</protein>
<sequence length="487" mass="56143">MIKKTVISIYILLIVALASATLVENIEGTPFADQYFYGSWWFILLWALLIITGLFYIFRHLSPARHFSTLILHLSMVIILIGAMLTHTLAFRGMMYLRGDQSTNRVEEQKEDGTLESLNLPFSVRLDHFNITYHKGTTAPSNFITKFKIIDGTKTIPAEVSMNHIFTYRGVRFYQASYDTDNMGSYLSINRDPYGITVTYIGYALLFVSLFWLLLDPKGTFRQLLHKVSVRNGLLTLALLIGPFCFQPSRAATVIPQETAKKFGRLFINYDNRICPLQTFALDFTNKLHNSRSYKGMTAEQVVMSWIFYSSEWNQEPFIRIKNREIRRRFNLPEYANVNDFFRDGNYILGPSIQEYAQGKTDGFHKACTDLDGKLQLIMELQQGNILTIFPSEEYGQVVWYSPISKLDTCVSKKNRCFIRELFPLLSLQLKQKRIRSVNHILDKTLKYQESHGKSSIPNHTQVQAELIYNCIPFTTILAMTNLTLGH</sequence>
<dbReference type="InterPro" id="IPR007816">
    <property type="entry name" value="ResB-like_domain"/>
</dbReference>
<organism evidence="8 9">
    <name type="scientific">Segatella cerevisiae</name>
    <dbReference type="NCBI Taxonomy" id="2053716"/>
    <lineage>
        <taxon>Bacteria</taxon>
        <taxon>Pseudomonadati</taxon>
        <taxon>Bacteroidota</taxon>
        <taxon>Bacteroidia</taxon>
        <taxon>Bacteroidales</taxon>
        <taxon>Prevotellaceae</taxon>
        <taxon>Segatella</taxon>
    </lineage>
</organism>
<dbReference type="Pfam" id="PF05140">
    <property type="entry name" value="ResB"/>
    <property type="match status" value="1"/>
</dbReference>
<evidence type="ECO:0000256" key="5">
    <source>
        <dbReference type="ARBA" id="ARBA00023136"/>
    </source>
</evidence>
<proteinExistence type="predicted"/>